<reference evidence="2" key="2">
    <citation type="submission" date="2023-05" db="EMBL/GenBank/DDBJ databases">
        <authorList>
            <consortium name="Lawrence Berkeley National Laboratory"/>
            <person name="Steindorff A."/>
            <person name="Hensen N."/>
            <person name="Bonometti L."/>
            <person name="Westerberg I."/>
            <person name="Brannstrom I.O."/>
            <person name="Guillou S."/>
            <person name="Cros-Aarteil S."/>
            <person name="Calhoun S."/>
            <person name="Haridas S."/>
            <person name="Kuo A."/>
            <person name="Mondo S."/>
            <person name="Pangilinan J."/>
            <person name="Riley R."/>
            <person name="Labutti K."/>
            <person name="Andreopoulos B."/>
            <person name="Lipzen A."/>
            <person name="Chen C."/>
            <person name="Yanf M."/>
            <person name="Daum C."/>
            <person name="Ng V."/>
            <person name="Clum A."/>
            <person name="Ohm R."/>
            <person name="Martin F."/>
            <person name="Silar P."/>
            <person name="Natvig D."/>
            <person name="Lalanne C."/>
            <person name="Gautier V."/>
            <person name="Ament-Velasquez S.L."/>
            <person name="Kruys A."/>
            <person name="Hutchinson M.I."/>
            <person name="Powell A.J."/>
            <person name="Barry K."/>
            <person name="Miller A.N."/>
            <person name="Grigoriev I.V."/>
            <person name="Debuchy R."/>
            <person name="Gladieux P."/>
            <person name="Thoren M.H."/>
            <person name="Johannesson H."/>
        </authorList>
    </citation>
    <scope>NUCLEOTIDE SEQUENCE</scope>
    <source>
        <strain evidence="2">CBS 731.68</strain>
    </source>
</reference>
<reference evidence="2" key="1">
    <citation type="journal article" date="2023" name="Mol. Phylogenet. Evol.">
        <title>Genome-scale phylogeny and comparative genomics of the fungal order Sordariales.</title>
        <authorList>
            <person name="Hensen N."/>
            <person name="Bonometti L."/>
            <person name="Westerberg I."/>
            <person name="Brannstrom I.O."/>
            <person name="Guillou S."/>
            <person name="Cros-Aarteil S."/>
            <person name="Calhoun S."/>
            <person name="Haridas S."/>
            <person name="Kuo A."/>
            <person name="Mondo S."/>
            <person name="Pangilinan J."/>
            <person name="Riley R."/>
            <person name="LaButti K."/>
            <person name="Andreopoulos B."/>
            <person name="Lipzen A."/>
            <person name="Chen C."/>
            <person name="Yan M."/>
            <person name="Daum C."/>
            <person name="Ng V."/>
            <person name="Clum A."/>
            <person name="Steindorff A."/>
            <person name="Ohm R.A."/>
            <person name="Martin F."/>
            <person name="Silar P."/>
            <person name="Natvig D.O."/>
            <person name="Lalanne C."/>
            <person name="Gautier V."/>
            <person name="Ament-Velasquez S.L."/>
            <person name="Kruys A."/>
            <person name="Hutchinson M.I."/>
            <person name="Powell A.J."/>
            <person name="Barry K."/>
            <person name="Miller A.N."/>
            <person name="Grigoriev I.V."/>
            <person name="Debuchy R."/>
            <person name="Gladieux P."/>
            <person name="Hiltunen Thoren M."/>
            <person name="Johannesson H."/>
        </authorList>
    </citation>
    <scope>NUCLEOTIDE SEQUENCE</scope>
    <source>
        <strain evidence="2">CBS 731.68</strain>
    </source>
</reference>
<keyword evidence="3" id="KW-1185">Reference proteome</keyword>
<dbReference type="EMBL" id="MU853234">
    <property type="protein sequence ID" value="KAK4121418.1"/>
    <property type="molecule type" value="Genomic_DNA"/>
</dbReference>
<dbReference type="AlphaFoldDB" id="A0AAN6Z1H5"/>
<evidence type="ECO:0000313" key="2">
    <source>
        <dbReference type="EMBL" id="KAK4121418.1"/>
    </source>
</evidence>
<protein>
    <submittedName>
        <fullName evidence="2">Uncharacterized protein</fullName>
    </submittedName>
</protein>
<feature type="transmembrane region" description="Helical" evidence="1">
    <location>
        <begin position="54"/>
        <end position="72"/>
    </location>
</feature>
<keyword evidence="1" id="KW-0472">Membrane</keyword>
<keyword evidence="1" id="KW-1133">Transmembrane helix</keyword>
<dbReference type="GeneID" id="87822621"/>
<sequence>MGTEIWECWDMMNLGLLFQSGQQVRSGQVRVGFPTVGWLATAGRVASSLHLQGVWGLSFPFDFLGFMGWVFFSRRPMGRGGKVLLMRCVAFFSFPRPQFFPFSVLPVPQLVL</sequence>
<proteinExistence type="predicted"/>
<accession>A0AAN6Z1H5</accession>
<evidence type="ECO:0000313" key="3">
    <source>
        <dbReference type="Proteomes" id="UP001302602"/>
    </source>
</evidence>
<evidence type="ECO:0000256" key="1">
    <source>
        <dbReference type="SAM" id="Phobius"/>
    </source>
</evidence>
<keyword evidence="1" id="KW-0812">Transmembrane</keyword>
<dbReference type="RefSeq" id="XP_062645189.1">
    <property type="nucleotide sequence ID" value="XM_062785855.1"/>
</dbReference>
<gene>
    <name evidence="2" type="ORF">N657DRAFT_128726</name>
</gene>
<name>A0AAN6Z1H5_9PEZI</name>
<comment type="caution">
    <text evidence="2">The sequence shown here is derived from an EMBL/GenBank/DDBJ whole genome shotgun (WGS) entry which is preliminary data.</text>
</comment>
<dbReference type="Proteomes" id="UP001302602">
    <property type="component" value="Unassembled WGS sequence"/>
</dbReference>
<organism evidence="2 3">
    <name type="scientific">Parathielavia appendiculata</name>
    <dbReference type="NCBI Taxonomy" id="2587402"/>
    <lineage>
        <taxon>Eukaryota</taxon>
        <taxon>Fungi</taxon>
        <taxon>Dikarya</taxon>
        <taxon>Ascomycota</taxon>
        <taxon>Pezizomycotina</taxon>
        <taxon>Sordariomycetes</taxon>
        <taxon>Sordariomycetidae</taxon>
        <taxon>Sordariales</taxon>
        <taxon>Chaetomiaceae</taxon>
        <taxon>Parathielavia</taxon>
    </lineage>
</organism>